<dbReference type="InterPro" id="IPR055438">
    <property type="entry name" value="AstE_AspA_cat"/>
</dbReference>
<reference evidence="6 7" key="1">
    <citation type="submission" date="2018-05" db="EMBL/GenBank/DDBJ databases">
        <title>Freshwater and sediment microbial communities from various areas in North America, analyzing microbe dynamics in response to fracking.</title>
        <authorList>
            <person name="Lamendella R."/>
        </authorList>
    </citation>
    <scope>NUCLEOTIDE SEQUENCE [LARGE SCALE GENOMIC DNA]</scope>
    <source>
        <strain evidence="6 7">67</strain>
    </source>
</reference>
<dbReference type="GO" id="GO:0046872">
    <property type="term" value="F:metal ion binding"/>
    <property type="evidence" value="ECO:0007669"/>
    <property type="project" value="UniProtKB-KW"/>
</dbReference>
<proteinExistence type="predicted"/>
<protein>
    <recommendedName>
        <fullName evidence="5">Succinylglutamate desuccinylase/Aspartoacylase catalytic domain-containing protein</fullName>
    </recommendedName>
</protein>
<gene>
    <name evidence="6" type="ORF">DET57_113129</name>
</gene>
<dbReference type="SUPFAM" id="SSF53187">
    <property type="entry name" value="Zn-dependent exopeptidases"/>
    <property type="match status" value="1"/>
</dbReference>
<feature type="domain" description="Succinylglutamate desuccinylase/Aspartoacylase catalytic" evidence="5">
    <location>
        <begin position="30"/>
        <end position="132"/>
    </location>
</feature>
<dbReference type="GO" id="GO:0016788">
    <property type="term" value="F:hydrolase activity, acting on ester bonds"/>
    <property type="evidence" value="ECO:0007669"/>
    <property type="project" value="InterPro"/>
</dbReference>
<dbReference type="AlphaFoldDB" id="A0A318FU04"/>
<dbReference type="EMBL" id="QJJG01000013">
    <property type="protein sequence ID" value="PXW42933.1"/>
    <property type="molecule type" value="Genomic_DNA"/>
</dbReference>
<dbReference type="InterPro" id="IPR053138">
    <property type="entry name" value="N-alpha-Ac-DABA_deacetylase"/>
</dbReference>
<evidence type="ECO:0000256" key="2">
    <source>
        <dbReference type="ARBA" id="ARBA00022723"/>
    </source>
</evidence>
<dbReference type="Gene3D" id="3.40.630.10">
    <property type="entry name" value="Zn peptidases"/>
    <property type="match status" value="1"/>
</dbReference>
<dbReference type="Pfam" id="PF24827">
    <property type="entry name" value="AstE_AspA_cat"/>
    <property type="match status" value="1"/>
</dbReference>
<accession>A0A318FU04</accession>
<comment type="cofactor">
    <cofactor evidence="1">
        <name>Zn(2+)</name>
        <dbReference type="ChEBI" id="CHEBI:29105"/>
    </cofactor>
</comment>
<evidence type="ECO:0000256" key="3">
    <source>
        <dbReference type="ARBA" id="ARBA00022801"/>
    </source>
</evidence>
<comment type="caution">
    <text evidence="6">The sequence shown here is derived from an EMBL/GenBank/DDBJ whole genome shotgun (WGS) entry which is preliminary data.</text>
</comment>
<dbReference type="RefSeq" id="WP_110275525.1">
    <property type="nucleotide sequence ID" value="NZ_QJJG01000013.1"/>
</dbReference>
<keyword evidence="3" id="KW-0378">Hydrolase</keyword>
<evidence type="ECO:0000313" key="6">
    <source>
        <dbReference type="EMBL" id="PXW42933.1"/>
    </source>
</evidence>
<dbReference type="CDD" id="cd06250">
    <property type="entry name" value="M14_PaAOTO_like"/>
    <property type="match status" value="1"/>
</dbReference>
<dbReference type="PANTHER" id="PTHR37326">
    <property type="entry name" value="BLL3975 PROTEIN"/>
    <property type="match status" value="1"/>
</dbReference>
<dbReference type="Proteomes" id="UP000247485">
    <property type="component" value="Unassembled WGS sequence"/>
</dbReference>
<evidence type="ECO:0000256" key="4">
    <source>
        <dbReference type="ARBA" id="ARBA00022833"/>
    </source>
</evidence>
<name>A0A318FU04_KLEOX</name>
<evidence type="ECO:0000313" key="7">
    <source>
        <dbReference type="Proteomes" id="UP000247485"/>
    </source>
</evidence>
<dbReference type="PANTHER" id="PTHR37326:SF1">
    <property type="entry name" value="BLL3975 PROTEIN"/>
    <property type="match status" value="1"/>
</dbReference>
<keyword evidence="2" id="KW-0479">Metal-binding</keyword>
<organism evidence="6 7">
    <name type="scientific">Klebsiella oxytoca</name>
    <dbReference type="NCBI Taxonomy" id="571"/>
    <lineage>
        <taxon>Bacteria</taxon>
        <taxon>Pseudomonadati</taxon>
        <taxon>Pseudomonadota</taxon>
        <taxon>Gammaproteobacteria</taxon>
        <taxon>Enterobacterales</taxon>
        <taxon>Enterobacteriaceae</taxon>
        <taxon>Klebsiella/Raoultella group</taxon>
        <taxon>Klebsiella</taxon>
    </lineage>
</organism>
<evidence type="ECO:0000259" key="5">
    <source>
        <dbReference type="Pfam" id="PF24827"/>
    </source>
</evidence>
<sequence>MKIKHYTLPEHALSGQRQLSHFHFGEPGTGEKVYLQAGLHADEIPGMLVLHYLKRLLSQAERRGELRGEIILVPVANPPGLAQVLLNSGIGRFDLASGRNFNRDFPDLAALAHQHLDTEPSVSRSEYLKQVRAAMQHALATLPAGSEVQALRNHLLSLACDADLVLDLHCDDQAILHLYADPAWRNEASVLAAFLGIGAVLLSQESGGNSFDEACGLPWQRLAALNPLWRKQQPGCMAVTVELRGQQDVNHATACDDAERIYRYLQYRGVLAGDKPEVPQQKTVMLPFEAGEIVTAPATGILVQLKQPGEWVSRDDVVAEIIDPLTDMVKAVRPKAGGLIYASRRAPFVTLGAEVMKIAGEQPFSGGGGLAM</sequence>
<evidence type="ECO:0000256" key="1">
    <source>
        <dbReference type="ARBA" id="ARBA00001947"/>
    </source>
</evidence>
<keyword evidence="4" id="KW-0862">Zinc</keyword>